<gene>
    <name evidence="11" type="ORF">OO17_23455</name>
</gene>
<evidence type="ECO:0000313" key="11">
    <source>
        <dbReference type="EMBL" id="KIZ37617.1"/>
    </source>
</evidence>
<feature type="active site" description="Proton donor/acceptor" evidence="9">
    <location>
        <position position="134"/>
    </location>
</feature>
<dbReference type="InterPro" id="IPR005490">
    <property type="entry name" value="LD_TPept_cat_dom"/>
</dbReference>
<keyword evidence="5" id="KW-0378">Hydrolase</keyword>
<comment type="pathway">
    <text evidence="1 9">Cell wall biogenesis; peptidoglycan biosynthesis.</text>
</comment>
<dbReference type="UniPathway" id="UPA00219"/>
<dbReference type="FunFam" id="2.40.440.10:FF:000002">
    <property type="entry name" value="L,D-transpeptidase ErfK/SrfK"/>
    <property type="match status" value="1"/>
</dbReference>
<feature type="domain" description="L,D-TPase catalytic" evidence="10">
    <location>
        <begin position="44"/>
        <end position="174"/>
    </location>
</feature>
<feature type="active site" description="Nucleophile" evidence="9">
    <location>
        <position position="150"/>
    </location>
</feature>
<reference evidence="11 12" key="1">
    <citation type="submission" date="2014-11" db="EMBL/GenBank/DDBJ databases">
        <title>Genomics and ecophysiology of heterotrophic nitrogen fixing bacteria isolated from estuarine surface water.</title>
        <authorList>
            <person name="Bentzon-Tilia M."/>
            <person name="Severin I."/>
            <person name="Hansen L.H."/>
            <person name="Riemann L."/>
        </authorList>
    </citation>
    <scope>NUCLEOTIDE SEQUENCE [LARGE SCALE GENOMIC DNA]</scope>
    <source>
        <strain evidence="11 12">BAL398</strain>
    </source>
</reference>
<dbReference type="GO" id="GO:0018104">
    <property type="term" value="P:peptidoglycan-protein cross-linking"/>
    <property type="evidence" value="ECO:0007669"/>
    <property type="project" value="TreeGrafter"/>
</dbReference>
<evidence type="ECO:0000256" key="2">
    <source>
        <dbReference type="ARBA" id="ARBA00005992"/>
    </source>
</evidence>
<evidence type="ECO:0000256" key="6">
    <source>
        <dbReference type="ARBA" id="ARBA00022960"/>
    </source>
</evidence>
<dbReference type="OrthoDB" id="9813664at2"/>
<dbReference type="GO" id="GO:0005576">
    <property type="term" value="C:extracellular region"/>
    <property type="evidence" value="ECO:0007669"/>
    <property type="project" value="TreeGrafter"/>
</dbReference>
<dbReference type="RefSeq" id="WP_044416240.1">
    <property type="nucleotide sequence ID" value="NZ_JXXE01000526.1"/>
</dbReference>
<comment type="similarity">
    <text evidence="2">Belongs to the YkuD family.</text>
</comment>
<keyword evidence="4" id="KW-0808">Transferase</keyword>
<dbReference type="GO" id="GO:0008360">
    <property type="term" value="P:regulation of cell shape"/>
    <property type="evidence" value="ECO:0007669"/>
    <property type="project" value="UniProtKB-UniRule"/>
</dbReference>
<dbReference type="EMBL" id="JXXE01000526">
    <property type="protein sequence ID" value="KIZ37617.1"/>
    <property type="molecule type" value="Genomic_DNA"/>
</dbReference>
<dbReference type="Proteomes" id="UP000032515">
    <property type="component" value="Unassembled WGS sequence"/>
</dbReference>
<keyword evidence="3" id="KW-0328">Glycosyltransferase</keyword>
<organism evidence="11 12">
    <name type="scientific">Rhodopseudomonas palustris</name>
    <dbReference type="NCBI Taxonomy" id="1076"/>
    <lineage>
        <taxon>Bacteria</taxon>
        <taxon>Pseudomonadati</taxon>
        <taxon>Pseudomonadota</taxon>
        <taxon>Alphaproteobacteria</taxon>
        <taxon>Hyphomicrobiales</taxon>
        <taxon>Nitrobacteraceae</taxon>
        <taxon>Rhodopseudomonas</taxon>
    </lineage>
</organism>
<evidence type="ECO:0000256" key="1">
    <source>
        <dbReference type="ARBA" id="ARBA00004752"/>
    </source>
</evidence>
<evidence type="ECO:0000256" key="5">
    <source>
        <dbReference type="ARBA" id="ARBA00022801"/>
    </source>
</evidence>
<dbReference type="AlphaFoldDB" id="A0A0D7EDG7"/>
<evidence type="ECO:0000256" key="3">
    <source>
        <dbReference type="ARBA" id="ARBA00022676"/>
    </source>
</evidence>
<dbReference type="PROSITE" id="PS52029">
    <property type="entry name" value="LD_TPASE"/>
    <property type="match status" value="1"/>
</dbReference>
<evidence type="ECO:0000256" key="7">
    <source>
        <dbReference type="ARBA" id="ARBA00022984"/>
    </source>
</evidence>
<dbReference type="Gene3D" id="2.40.440.10">
    <property type="entry name" value="L,D-transpeptidase catalytic domain-like"/>
    <property type="match status" value="1"/>
</dbReference>
<dbReference type="PANTHER" id="PTHR30582:SF24">
    <property type="entry name" value="L,D-TRANSPEPTIDASE ERFK_SRFK-RELATED"/>
    <property type="match status" value="1"/>
</dbReference>
<evidence type="ECO:0000256" key="8">
    <source>
        <dbReference type="ARBA" id="ARBA00023316"/>
    </source>
</evidence>
<evidence type="ECO:0000256" key="4">
    <source>
        <dbReference type="ARBA" id="ARBA00022679"/>
    </source>
</evidence>
<dbReference type="InterPro" id="IPR038063">
    <property type="entry name" value="Transpep_catalytic_dom"/>
</dbReference>
<dbReference type="PATRIC" id="fig|1076.23.peg.5610"/>
<accession>A0A0D7EDG7</accession>
<keyword evidence="7 9" id="KW-0573">Peptidoglycan synthesis</keyword>
<dbReference type="PANTHER" id="PTHR30582">
    <property type="entry name" value="L,D-TRANSPEPTIDASE"/>
    <property type="match status" value="1"/>
</dbReference>
<keyword evidence="8 9" id="KW-0961">Cell wall biogenesis/degradation</keyword>
<dbReference type="InterPro" id="IPR050979">
    <property type="entry name" value="LD-transpeptidase"/>
</dbReference>
<comment type="caution">
    <text evidence="11">The sequence shown here is derived from an EMBL/GenBank/DDBJ whole genome shotgun (WGS) entry which is preliminary data.</text>
</comment>
<evidence type="ECO:0000313" key="12">
    <source>
        <dbReference type="Proteomes" id="UP000032515"/>
    </source>
</evidence>
<evidence type="ECO:0000256" key="9">
    <source>
        <dbReference type="PROSITE-ProRule" id="PRU01373"/>
    </source>
</evidence>
<proteinExistence type="inferred from homology"/>
<protein>
    <submittedName>
        <fullName evidence="11">ErfK/YbiS/YcfS/YnhG family protein</fullName>
    </submittedName>
</protein>
<dbReference type="SUPFAM" id="SSF141523">
    <property type="entry name" value="L,D-transpeptidase catalytic domain-like"/>
    <property type="match status" value="1"/>
</dbReference>
<name>A0A0D7EDG7_RHOPL</name>
<dbReference type="Pfam" id="PF03734">
    <property type="entry name" value="YkuD"/>
    <property type="match status" value="1"/>
</dbReference>
<evidence type="ECO:0000259" key="10">
    <source>
        <dbReference type="PROSITE" id="PS52029"/>
    </source>
</evidence>
<dbReference type="GO" id="GO:0071555">
    <property type="term" value="P:cell wall organization"/>
    <property type="evidence" value="ECO:0007669"/>
    <property type="project" value="UniProtKB-UniRule"/>
</dbReference>
<dbReference type="GO" id="GO:0071972">
    <property type="term" value="F:peptidoglycan L,D-transpeptidase activity"/>
    <property type="evidence" value="ECO:0007669"/>
    <property type="project" value="TreeGrafter"/>
</dbReference>
<dbReference type="CDD" id="cd16913">
    <property type="entry name" value="YkuD_like"/>
    <property type="match status" value="1"/>
</dbReference>
<keyword evidence="6 9" id="KW-0133">Cell shape</keyword>
<sequence>MALETEWARTALVAAALIGAGMMTAPRADARPDLVAFQGDYSPGTIVVKTNERRLYLVVEPGQAVRYPVGVGRAGKQWSGVTQIDGKYRYPAWAPPAEVKRDEPSIPDVIPGGSPHNPMGVAALTLAGGEYAIHGTNRPGSIGGFVSYGCIRMYNADITDLYQRVSVGAPVVVR</sequence>
<dbReference type="GO" id="GO:0016757">
    <property type="term" value="F:glycosyltransferase activity"/>
    <property type="evidence" value="ECO:0007669"/>
    <property type="project" value="UniProtKB-KW"/>
</dbReference>